<dbReference type="Gene3D" id="3.30.40.10">
    <property type="entry name" value="Zinc/RING finger domain, C3HC4 (zinc finger)"/>
    <property type="match status" value="1"/>
</dbReference>
<dbReference type="SMART" id="SM00184">
    <property type="entry name" value="RING"/>
    <property type="match status" value="1"/>
</dbReference>
<dbReference type="EMBL" id="JAMWBK010000008">
    <property type="protein sequence ID" value="KAJ8902979.1"/>
    <property type="molecule type" value="Genomic_DNA"/>
</dbReference>
<feature type="domain" description="RING-type" evidence="3">
    <location>
        <begin position="66"/>
        <end position="129"/>
    </location>
</feature>
<dbReference type="GO" id="GO:0008270">
    <property type="term" value="F:zinc ion binding"/>
    <property type="evidence" value="ECO:0007669"/>
    <property type="project" value="UniProtKB-KW"/>
</dbReference>
<keyword evidence="5" id="KW-1185">Reference proteome</keyword>
<sequence>MANLPFPVQMSFFIGGAICVFMWQMGVRKVRKGGRDREERIISNLDRLAPYLPIENAKMEKVDGNCCVCLGELPGGIMRKVVCGHVFHASCIERWILHSVERYLDVKSFVRSPHGFLVPGSPWPSCPLCMKLLLVIDETDIRDAISEALYYHNHNPSGLQMFG</sequence>
<dbReference type="InterPro" id="IPR013083">
    <property type="entry name" value="Znf_RING/FYVE/PHD"/>
</dbReference>
<evidence type="ECO:0000256" key="1">
    <source>
        <dbReference type="PROSITE-ProRule" id="PRU00175"/>
    </source>
</evidence>
<dbReference type="InterPro" id="IPR001841">
    <property type="entry name" value="Znf_RING"/>
</dbReference>
<dbReference type="SUPFAM" id="SSF57850">
    <property type="entry name" value="RING/U-box"/>
    <property type="match status" value="1"/>
</dbReference>
<feature type="transmembrane region" description="Helical" evidence="2">
    <location>
        <begin position="6"/>
        <end position="27"/>
    </location>
</feature>
<evidence type="ECO:0000313" key="5">
    <source>
        <dbReference type="Proteomes" id="UP001157974"/>
    </source>
</evidence>
<keyword evidence="2" id="KW-0812">Transmembrane</keyword>
<comment type="caution">
    <text evidence="4">The sequence shown here is derived from an EMBL/GenBank/DDBJ whole genome shotgun (WGS) entry which is preliminary data.</text>
</comment>
<dbReference type="Pfam" id="PF13639">
    <property type="entry name" value="zf-RING_2"/>
    <property type="match status" value="1"/>
</dbReference>
<evidence type="ECO:0000313" key="4">
    <source>
        <dbReference type="EMBL" id="KAJ8902979.1"/>
    </source>
</evidence>
<gene>
    <name evidence="4" type="ORF">NDN08_006296</name>
</gene>
<keyword evidence="1" id="KW-0479">Metal-binding</keyword>
<dbReference type="AlphaFoldDB" id="A0AAV8ULT7"/>
<keyword evidence="1" id="KW-0863">Zinc-finger</keyword>
<dbReference type="Proteomes" id="UP001157974">
    <property type="component" value="Unassembled WGS sequence"/>
</dbReference>
<name>A0AAV8ULT7_9RHOD</name>
<evidence type="ECO:0000259" key="3">
    <source>
        <dbReference type="PROSITE" id="PS50089"/>
    </source>
</evidence>
<protein>
    <recommendedName>
        <fullName evidence="3">RING-type domain-containing protein</fullName>
    </recommendedName>
</protein>
<reference evidence="4 5" key="1">
    <citation type="journal article" date="2023" name="Nat. Commun.">
        <title>Origin of minicircular mitochondrial genomes in red algae.</title>
        <authorList>
            <person name="Lee Y."/>
            <person name="Cho C.H."/>
            <person name="Lee Y.M."/>
            <person name="Park S.I."/>
            <person name="Yang J.H."/>
            <person name="West J.A."/>
            <person name="Bhattacharya D."/>
            <person name="Yoon H.S."/>
        </authorList>
    </citation>
    <scope>NUCLEOTIDE SEQUENCE [LARGE SCALE GENOMIC DNA]</scope>
    <source>
        <strain evidence="4 5">CCMP1338</strain>
        <tissue evidence="4">Whole cell</tissue>
    </source>
</reference>
<organism evidence="4 5">
    <name type="scientific">Rhodosorus marinus</name>
    <dbReference type="NCBI Taxonomy" id="101924"/>
    <lineage>
        <taxon>Eukaryota</taxon>
        <taxon>Rhodophyta</taxon>
        <taxon>Stylonematophyceae</taxon>
        <taxon>Stylonematales</taxon>
        <taxon>Stylonemataceae</taxon>
        <taxon>Rhodosorus</taxon>
    </lineage>
</organism>
<proteinExistence type="predicted"/>
<keyword evidence="1" id="KW-0862">Zinc</keyword>
<keyword evidence="2" id="KW-0472">Membrane</keyword>
<accession>A0AAV8ULT7</accession>
<dbReference type="PROSITE" id="PS50089">
    <property type="entry name" value="ZF_RING_2"/>
    <property type="match status" value="1"/>
</dbReference>
<evidence type="ECO:0000256" key="2">
    <source>
        <dbReference type="SAM" id="Phobius"/>
    </source>
</evidence>
<keyword evidence="2" id="KW-1133">Transmembrane helix</keyword>